<feature type="compositionally biased region" description="Acidic residues" evidence="1">
    <location>
        <begin position="929"/>
        <end position="948"/>
    </location>
</feature>
<accession>A0A553HJ30</accession>
<evidence type="ECO:0000313" key="4">
    <source>
        <dbReference type="Proteomes" id="UP000319160"/>
    </source>
</evidence>
<feature type="region of interest" description="Disordered" evidence="1">
    <location>
        <begin position="402"/>
        <end position="446"/>
    </location>
</feature>
<dbReference type="EMBL" id="VFLP01000106">
    <property type="protein sequence ID" value="TRX87968.1"/>
    <property type="molecule type" value="Genomic_DNA"/>
</dbReference>
<sequence>MIHHSIYLVAFAITFARLAHWTNTLLFFSGTTAVVYGWNVHPAIGAWTLVGAALCWSLIFLASARLIMAATILQSLFTTYTDYSWWSFWIGLASYRCWVAGPSMAVWVIPEICVLLWVKLCWSCATIRRHPSFPSPSVFWPSNPELDWITPWIHAWRQCASPAILLVLVALLGFTKKALFITSEVVKTIIWSLTENYAWCPEWRLAEFERALEESQAQRRRDRPSPEALQRQREAARKNWEDQLRRERQQKADCALKKQTYGRPQATAYTFGSHYDEMVFIVRRQLKKIDDEYRRNTIPKPVVAEISKVPVYQSRPQILSPTKAPAEIPVVPSHQQLSTAVITSLPSIHVAPAGNIFEVKKSAKLTPIPNHGLSIVHPPFLSKIAGKAIEFATKRELAVDDVEAPRDNAKRQKTNHKGNTSTLVLSNPSDEPANEYEPMDLSSDDPVMDDITTSLERFRIQSEPEYEQPSTSRQQTGLEWVTGDVSPAPHPARFIPDIGPFSTSFRSPTADDDNAGVRVPAVPVFRIPSTVGSTHPGGVHMAADVTSSNSALDVLSTASAAVQVSTRIPIESFSTFSGPPALSTPAHPSPFALLTAAAATASNDATAGSTFSAPVLPYGSTTPSTTNLEMLPDIAANAMSSSAAADILMALATPAAASTISNQALPSITTAAPTTGIFTYGALANPTATGSSLPFPNVPFITITDSSASSVPELEMDESSASTENDTAAPQSSNTPAANLFTFSATSPSALSIAPTAGAAINPTFSFSGPIVPTISFAAPPTPPGPPLDQGTALLGGSASETELNEQHVGQEDEYSGPTPAVLTFGATETHTEPAAGTDVTSTVPTPAIFTFGATNTHTEPAAGTAATSTVPTPAVFTFGATETHTEPAAGTAATSAVPATTFNFSGLPALPSISFPDPPPQTEAQQEATEEDYQANDEESELTTDYDEDELEREFLALGPEVVWAAPENPPVLLPQIAPPPQQEGEEEQDWTAPTRLTDSERRELDRILFGEDDVQPEAGPSTAPSTAPRMPRGPGSYSPEPWEQSVLTDEERRALDAILFGENFNEPDSEPNSDSEQSENPRPAKRRI</sequence>
<dbReference type="AlphaFoldDB" id="A0A553HJ30"/>
<reference evidence="4" key="1">
    <citation type="submission" date="2019-06" db="EMBL/GenBank/DDBJ databases">
        <title>Draft genome sequence of the griseofulvin-producing fungus Xylaria cubensis strain G536.</title>
        <authorList>
            <person name="Mead M.E."/>
            <person name="Raja H.A."/>
            <person name="Steenwyk J.L."/>
            <person name="Knowles S.L."/>
            <person name="Oberlies N.H."/>
            <person name="Rokas A."/>
        </authorList>
    </citation>
    <scope>NUCLEOTIDE SEQUENCE [LARGE SCALE GENOMIC DNA]</scope>
    <source>
        <strain evidence="4">G536</strain>
    </source>
</reference>
<proteinExistence type="predicted"/>
<dbReference type="Proteomes" id="UP000319160">
    <property type="component" value="Unassembled WGS sequence"/>
</dbReference>
<evidence type="ECO:0000256" key="1">
    <source>
        <dbReference type="SAM" id="MobiDB-lite"/>
    </source>
</evidence>
<comment type="caution">
    <text evidence="3">The sequence shown here is derived from an EMBL/GenBank/DDBJ whole genome shotgun (WGS) entry which is preliminary data.</text>
</comment>
<keyword evidence="2" id="KW-0472">Membrane</keyword>
<evidence type="ECO:0000313" key="3">
    <source>
        <dbReference type="EMBL" id="TRX87968.1"/>
    </source>
</evidence>
<keyword evidence="2" id="KW-0812">Transmembrane</keyword>
<feature type="transmembrane region" description="Helical" evidence="2">
    <location>
        <begin position="44"/>
        <end position="73"/>
    </location>
</feature>
<name>A0A553HJ30_9PEZI</name>
<feature type="compositionally biased region" description="Acidic residues" evidence="1">
    <location>
        <begin position="1067"/>
        <end position="1079"/>
    </location>
</feature>
<feature type="region of interest" description="Disordered" evidence="1">
    <location>
        <begin position="216"/>
        <end position="243"/>
    </location>
</feature>
<feature type="transmembrane region" description="Helical" evidence="2">
    <location>
        <begin position="85"/>
        <end position="109"/>
    </location>
</feature>
<evidence type="ECO:0000256" key="2">
    <source>
        <dbReference type="SAM" id="Phobius"/>
    </source>
</evidence>
<feature type="compositionally biased region" description="Pro residues" evidence="1">
    <location>
        <begin position="972"/>
        <end position="983"/>
    </location>
</feature>
<evidence type="ECO:0008006" key="5">
    <source>
        <dbReference type="Google" id="ProtNLM"/>
    </source>
</evidence>
<feature type="transmembrane region" description="Helical" evidence="2">
    <location>
        <begin position="7"/>
        <end position="38"/>
    </location>
</feature>
<gene>
    <name evidence="3" type="ORF">FHL15_011141</name>
</gene>
<feature type="compositionally biased region" description="Basic and acidic residues" evidence="1">
    <location>
        <begin position="999"/>
        <end position="1011"/>
    </location>
</feature>
<dbReference type="OrthoDB" id="4779042at2759"/>
<feature type="compositionally biased region" description="Polar residues" evidence="1">
    <location>
        <begin position="719"/>
        <end position="735"/>
    </location>
</feature>
<feature type="compositionally biased region" description="Polar residues" evidence="1">
    <location>
        <begin position="417"/>
        <end position="429"/>
    </location>
</feature>
<feature type="region of interest" description="Disordered" evidence="1">
    <location>
        <begin position="709"/>
        <end position="735"/>
    </location>
</feature>
<feature type="region of interest" description="Disordered" evidence="1">
    <location>
        <begin position="972"/>
        <end position="1090"/>
    </location>
</feature>
<dbReference type="STRING" id="2512241.A0A553HJ30"/>
<keyword evidence="2" id="KW-1133">Transmembrane helix</keyword>
<protein>
    <recommendedName>
        <fullName evidence="5">Transmembrane protein</fullName>
    </recommendedName>
</protein>
<feature type="compositionally biased region" description="Acidic residues" evidence="1">
    <location>
        <begin position="432"/>
        <end position="446"/>
    </location>
</feature>
<keyword evidence="4" id="KW-1185">Reference proteome</keyword>
<organism evidence="3 4">
    <name type="scientific">Xylaria flabelliformis</name>
    <dbReference type="NCBI Taxonomy" id="2512241"/>
    <lineage>
        <taxon>Eukaryota</taxon>
        <taxon>Fungi</taxon>
        <taxon>Dikarya</taxon>
        <taxon>Ascomycota</taxon>
        <taxon>Pezizomycotina</taxon>
        <taxon>Sordariomycetes</taxon>
        <taxon>Xylariomycetidae</taxon>
        <taxon>Xylariales</taxon>
        <taxon>Xylariaceae</taxon>
        <taxon>Xylaria</taxon>
    </lineage>
</organism>
<feature type="region of interest" description="Disordered" evidence="1">
    <location>
        <begin position="909"/>
        <end position="948"/>
    </location>
</feature>